<dbReference type="PROSITE" id="PS50262">
    <property type="entry name" value="G_PROTEIN_RECEP_F1_2"/>
    <property type="match status" value="1"/>
</dbReference>
<organism evidence="11 12">
    <name type="scientific">Henosepilachna vigintioctopunctata</name>
    <dbReference type="NCBI Taxonomy" id="420089"/>
    <lineage>
        <taxon>Eukaryota</taxon>
        <taxon>Metazoa</taxon>
        <taxon>Ecdysozoa</taxon>
        <taxon>Arthropoda</taxon>
        <taxon>Hexapoda</taxon>
        <taxon>Insecta</taxon>
        <taxon>Pterygota</taxon>
        <taxon>Neoptera</taxon>
        <taxon>Endopterygota</taxon>
        <taxon>Coleoptera</taxon>
        <taxon>Polyphaga</taxon>
        <taxon>Cucujiformia</taxon>
        <taxon>Coccinelloidea</taxon>
        <taxon>Coccinellidae</taxon>
        <taxon>Epilachninae</taxon>
        <taxon>Epilachnini</taxon>
        <taxon>Henosepilachna</taxon>
    </lineage>
</organism>
<dbReference type="Gene3D" id="1.20.1070.10">
    <property type="entry name" value="Rhodopsin 7-helix transmembrane proteins"/>
    <property type="match status" value="1"/>
</dbReference>
<evidence type="ECO:0000313" key="12">
    <source>
        <dbReference type="Proteomes" id="UP001431783"/>
    </source>
</evidence>
<dbReference type="GO" id="GO:0004930">
    <property type="term" value="F:G protein-coupled receptor activity"/>
    <property type="evidence" value="ECO:0007669"/>
    <property type="project" value="UniProtKB-KW"/>
</dbReference>
<accession>A0AAW1TWM5</accession>
<dbReference type="PANTHER" id="PTHR24248:SF200">
    <property type="entry name" value="5-HYDROXYTRYPTAMINE RECEPTOR 1B-LIKE ISOFORM X1"/>
    <property type="match status" value="1"/>
</dbReference>
<evidence type="ECO:0000256" key="9">
    <source>
        <dbReference type="ARBA" id="ARBA00023224"/>
    </source>
</evidence>
<dbReference type="InterPro" id="IPR021109">
    <property type="entry name" value="Peptidase_aspartic_dom_sf"/>
</dbReference>
<keyword evidence="6" id="KW-0297">G-protein coupled receptor</keyword>
<keyword evidence="12" id="KW-1185">Reference proteome</keyword>
<protein>
    <recommendedName>
        <fullName evidence="10">G-protein coupled receptors family 1 profile domain-containing protein</fullName>
    </recommendedName>
</protein>
<dbReference type="SUPFAM" id="SSF81321">
    <property type="entry name" value="Family A G protein-coupled receptor-like"/>
    <property type="match status" value="1"/>
</dbReference>
<sequence>MSRLQFDVELAADEDPKNNIIIIKSITKENGITYLIPPCFQAAKHHLQLLKLPEFLKIKKSLQRRGQNRKVWMSVPSDVLALYEDDVGNMTFNDYLLQEITQVTSQSTTDGKLLEILEKLSDKSSVNKEKHNNLSKINEKFVLKKFDNKITNAKQWLQSFESECTRFDLNGDTEKISALRLFLNDSESDWYESMLIKHSLNSLWKIWQVSFLNTFADRSWSCVIYALSFKHLNGSLLEYALKKQRLLLEYNNDIDTRTLTDLIVAGLPTYITSKLDRQEVTDPILLFSALRMYENHNKNVHKHFAEKKSSSKSEVEFKKKTPCQICYNMGKKNRFHSEDLCWFRQDKNRYKKLDIPPLIEVEVILNDKLKCTGIYDPGSNITLINSKLIKVTNSKENYFENKFDTIGGGGKTTGLIRLNGKILTIEKEINAFICNDKNFTHDLILGLDTIKRFGLTHDGNLNIQLQENANPGNVFVIVAILLERNLQSVANYLILSLAVADLLVACLVMPLAAVYDVSQEWMLGPELCDMWTSSDVLCCTASILHLVAIALDRSFESGNVRIVENDKNRYLQTHLYLIYDSES</sequence>
<keyword evidence="9" id="KW-0807">Transducer</keyword>
<feature type="domain" description="G-protein coupled receptors family 1 profile" evidence="10">
    <location>
        <begin position="472"/>
        <end position="553"/>
    </location>
</feature>
<dbReference type="InterPro" id="IPR017452">
    <property type="entry name" value="GPCR_Rhodpsn_7TM"/>
</dbReference>
<dbReference type="Pfam" id="PF00001">
    <property type="entry name" value="7tm_1"/>
    <property type="match status" value="1"/>
</dbReference>
<keyword evidence="8" id="KW-0675">Receptor</keyword>
<dbReference type="PRINTS" id="PR00237">
    <property type="entry name" value="GPCRRHODOPSN"/>
</dbReference>
<evidence type="ECO:0000259" key="10">
    <source>
        <dbReference type="PROSITE" id="PS50262"/>
    </source>
</evidence>
<evidence type="ECO:0000256" key="4">
    <source>
        <dbReference type="ARBA" id="ARBA00022692"/>
    </source>
</evidence>
<evidence type="ECO:0000256" key="8">
    <source>
        <dbReference type="ARBA" id="ARBA00023170"/>
    </source>
</evidence>
<dbReference type="PANTHER" id="PTHR24248">
    <property type="entry name" value="ADRENERGIC RECEPTOR-RELATED G-PROTEIN COUPLED RECEPTOR"/>
    <property type="match status" value="1"/>
</dbReference>
<evidence type="ECO:0000256" key="5">
    <source>
        <dbReference type="ARBA" id="ARBA00022989"/>
    </source>
</evidence>
<evidence type="ECO:0000256" key="3">
    <source>
        <dbReference type="ARBA" id="ARBA00022475"/>
    </source>
</evidence>
<comment type="caution">
    <text evidence="11">The sequence shown here is derived from an EMBL/GenBank/DDBJ whole genome shotgun (WGS) entry which is preliminary data.</text>
</comment>
<dbReference type="EMBL" id="JARQZJ010000016">
    <property type="protein sequence ID" value="KAK9873118.1"/>
    <property type="molecule type" value="Genomic_DNA"/>
</dbReference>
<reference evidence="11 12" key="1">
    <citation type="submission" date="2023-03" db="EMBL/GenBank/DDBJ databases">
        <title>Genome insight into feeding habits of ladybird beetles.</title>
        <authorList>
            <person name="Li H.-S."/>
            <person name="Huang Y.-H."/>
            <person name="Pang H."/>
        </authorList>
    </citation>
    <scope>NUCLEOTIDE SEQUENCE [LARGE SCALE GENOMIC DNA]</scope>
    <source>
        <strain evidence="11">SYSU_2023b</strain>
        <tissue evidence="11">Whole body</tissue>
    </source>
</reference>
<keyword evidence="3" id="KW-1003">Cell membrane</keyword>
<keyword evidence="4" id="KW-0812">Transmembrane</keyword>
<dbReference type="GO" id="GO:0071880">
    <property type="term" value="P:adenylate cyclase-activating adrenergic receptor signaling pathway"/>
    <property type="evidence" value="ECO:0007669"/>
    <property type="project" value="TreeGrafter"/>
</dbReference>
<dbReference type="InterPro" id="IPR000276">
    <property type="entry name" value="GPCR_Rhodpsn"/>
</dbReference>
<proteinExistence type="inferred from homology"/>
<evidence type="ECO:0000256" key="6">
    <source>
        <dbReference type="ARBA" id="ARBA00023040"/>
    </source>
</evidence>
<evidence type="ECO:0000313" key="11">
    <source>
        <dbReference type="EMBL" id="KAK9873118.1"/>
    </source>
</evidence>
<evidence type="ECO:0000256" key="2">
    <source>
        <dbReference type="ARBA" id="ARBA00010663"/>
    </source>
</evidence>
<comment type="subcellular location">
    <subcellularLocation>
        <location evidence="1">Cell membrane</location>
        <topology evidence="1">Multi-pass membrane protein</topology>
    </subcellularLocation>
</comment>
<comment type="similarity">
    <text evidence="2">Belongs to the G-protein coupled receptor 1 family.</text>
</comment>
<gene>
    <name evidence="11" type="ORF">WA026_021352</name>
</gene>
<dbReference type="GO" id="GO:0043410">
    <property type="term" value="P:positive regulation of MAPK cascade"/>
    <property type="evidence" value="ECO:0007669"/>
    <property type="project" value="TreeGrafter"/>
</dbReference>
<dbReference type="GO" id="GO:0005886">
    <property type="term" value="C:plasma membrane"/>
    <property type="evidence" value="ECO:0007669"/>
    <property type="project" value="UniProtKB-SubCell"/>
</dbReference>
<dbReference type="AlphaFoldDB" id="A0AAW1TWM5"/>
<dbReference type="Gene3D" id="2.40.70.10">
    <property type="entry name" value="Acid Proteases"/>
    <property type="match status" value="1"/>
</dbReference>
<keyword evidence="7" id="KW-0472">Membrane</keyword>
<evidence type="ECO:0000256" key="7">
    <source>
        <dbReference type="ARBA" id="ARBA00023136"/>
    </source>
</evidence>
<dbReference type="Proteomes" id="UP001431783">
    <property type="component" value="Unassembled WGS sequence"/>
</dbReference>
<keyword evidence="5" id="KW-1133">Transmembrane helix</keyword>
<evidence type="ECO:0000256" key="1">
    <source>
        <dbReference type="ARBA" id="ARBA00004651"/>
    </source>
</evidence>
<name>A0AAW1TWM5_9CUCU</name>